<dbReference type="EMBL" id="CAJNOK010046730">
    <property type="protein sequence ID" value="CAF1584547.1"/>
    <property type="molecule type" value="Genomic_DNA"/>
</dbReference>
<name>A0A8S2V8F7_9BILA</name>
<dbReference type="AlphaFoldDB" id="A0A8S2V8F7"/>
<evidence type="ECO:0000313" key="3">
    <source>
        <dbReference type="Proteomes" id="UP000682733"/>
    </source>
</evidence>
<dbReference type="EMBL" id="CAJOBA010069926">
    <property type="protein sequence ID" value="CAF4385276.1"/>
    <property type="molecule type" value="Genomic_DNA"/>
</dbReference>
<organism evidence="2 3">
    <name type="scientific">Didymodactylos carnosus</name>
    <dbReference type="NCBI Taxonomy" id="1234261"/>
    <lineage>
        <taxon>Eukaryota</taxon>
        <taxon>Metazoa</taxon>
        <taxon>Spiralia</taxon>
        <taxon>Gnathifera</taxon>
        <taxon>Rotifera</taxon>
        <taxon>Eurotatoria</taxon>
        <taxon>Bdelloidea</taxon>
        <taxon>Philodinida</taxon>
        <taxon>Philodinidae</taxon>
        <taxon>Didymodactylos</taxon>
    </lineage>
</organism>
<reference evidence="2" key="1">
    <citation type="submission" date="2021-02" db="EMBL/GenBank/DDBJ databases">
        <authorList>
            <person name="Nowell W R."/>
        </authorList>
    </citation>
    <scope>NUCLEOTIDE SEQUENCE</scope>
</reference>
<gene>
    <name evidence="1" type="ORF">OVA965_LOCUS41169</name>
    <name evidence="2" type="ORF">TMI583_LOCUS42750</name>
</gene>
<accession>A0A8S2V8F7</accession>
<protein>
    <submittedName>
        <fullName evidence="2">Uncharacterized protein</fullName>
    </submittedName>
</protein>
<feature type="non-terminal residue" evidence="2">
    <location>
        <position position="1"/>
    </location>
</feature>
<comment type="caution">
    <text evidence="2">The sequence shown here is derived from an EMBL/GenBank/DDBJ whole genome shotgun (WGS) entry which is preliminary data.</text>
</comment>
<proteinExistence type="predicted"/>
<dbReference type="Proteomes" id="UP000677228">
    <property type="component" value="Unassembled WGS sequence"/>
</dbReference>
<evidence type="ECO:0000313" key="1">
    <source>
        <dbReference type="EMBL" id="CAF1584547.1"/>
    </source>
</evidence>
<dbReference type="Proteomes" id="UP000682733">
    <property type="component" value="Unassembled WGS sequence"/>
</dbReference>
<evidence type="ECO:0000313" key="2">
    <source>
        <dbReference type="EMBL" id="CAF4385276.1"/>
    </source>
</evidence>
<sequence length="139" mass="16241">MSIYRYPRSPFHSFVNLKHPRLNALIYPFVSRINLSQAPNQWLQEYLSHIQPLTTAIQLDDDQLDVIFPEAVLDVYPQLQSVFLCNIPDENAKCFLYLETFKTQLSVLKMVLTDYDVQTPEPHYSTLFRSDCSLQTLLL</sequence>